<dbReference type="InterPro" id="IPR036259">
    <property type="entry name" value="MFS_trans_sf"/>
</dbReference>
<evidence type="ECO:0000313" key="3">
    <source>
        <dbReference type="Proteomes" id="UP000368032"/>
    </source>
</evidence>
<evidence type="ECO:0000256" key="1">
    <source>
        <dbReference type="SAM" id="Phobius"/>
    </source>
</evidence>
<feature type="transmembrane region" description="Helical" evidence="1">
    <location>
        <begin position="32"/>
        <end position="52"/>
    </location>
</feature>
<reference evidence="2 3" key="1">
    <citation type="submission" date="2019-10" db="EMBL/GenBank/DDBJ databases">
        <authorList>
            <person name="Wolf R A."/>
        </authorList>
    </citation>
    <scope>NUCLEOTIDE SEQUENCE [LARGE SCALE GENOMIC DNA]</scope>
    <source>
        <strain evidence="2">Collinsella_aerofaciens_DSM_13712</strain>
    </source>
</reference>
<feature type="transmembrane region" description="Helical" evidence="1">
    <location>
        <begin position="7"/>
        <end position="26"/>
    </location>
</feature>
<dbReference type="EMBL" id="CABWIF010000005">
    <property type="protein sequence ID" value="VWL89883.1"/>
    <property type="molecule type" value="Genomic_DNA"/>
</dbReference>
<keyword evidence="1" id="KW-0472">Membrane</keyword>
<sequence>MAVRPMPLSFKAILGTVGAIVSGVLFDATGSFASTWIVCLACSVVMLVFLLVSEPIAAKLRASVAGE</sequence>
<organism evidence="2 3">
    <name type="scientific">Collinsella aerofaciens</name>
    <dbReference type="NCBI Taxonomy" id="74426"/>
    <lineage>
        <taxon>Bacteria</taxon>
        <taxon>Bacillati</taxon>
        <taxon>Actinomycetota</taxon>
        <taxon>Coriobacteriia</taxon>
        <taxon>Coriobacteriales</taxon>
        <taxon>Coriobacteriaceae</taxon>
        <taxon>Collinsella</taxon>
    </lineage>
</organism>
<proteinExistence type="predicted"/>
<dbReference type="AlphaFoldDB" id="A0A5K1INS4"/>
<accession>A0A5K1INS4</accession>
<keyword evidence="1" id="KW-1133">Transmembrane helix</keyword>
<name>A0A5K1INS4_9ACTN</name>
<dbReference type="Proteomes" id="UP000368032">
    <property type="component" value="Unassembled WGS sequence"/>
</dbReference>
<dbReference type="SUPFAM" id="SSF103473">
    <property type="entry name" value="MFS general substrate transporter"/>
    <property type="match status" value="1"/>
</dbReference>
<gene>
    <name evidence="2" type="ORF">CKJAJONC_01401</name>
</gene>
<keyword evidence="1" id="KW-0812">Transmembrane</keyword>
<protein>
    <submittedName>
        <fullName evidence="2">Uncharacterized protein</fullName>
    </submittedName>
</protein>
<evidence type="ECO:0000313" key="2">
    <source>
        <dbReference type="EMBL" id="VWL89883.1"/>
    </source>
</evidence>